<comment type="caution">
    <text evidence="1">The sequence shown here is derived from an EMBL/GenBank/DDBJ whole genome shotgun (WGS) entry which is preliminary data.</text>
</comment>
<sequence>MDIHFSYRLWQRLSLAGLSVVVLMVSEFSSASSELINASSDARVEHPHEEHPHLKVDKDLSVADIFAAAFARAPENAMTASYASQAESQQRVSRNWLADRPRFNVNYWDDQFVNDTGLLEMEAGIEMDLWRRGQRQNAKQLALQYEKGKNAWDDYFRLIVTGRVRETLHQIAMSSLEANHAGKRLGDVEQLLVISEKRYSAGEIAYAEHIQAENLKIEVAQKLLESQAEMVDAERQYTMLTGLYARPENLTESIPSTSDISTEHPQLRFLMARQQQQFSKLEQQRQQAAGNTTVALRIRREQGSRLEPEIESLGLSVTIPFGSSSVASAAVAEGSESLANLDMQLQHARLSLQRQLHEVQHDLDVLENAIRLATTGVELSRQRWNMAERAFELGESDIRPTILALQEYRDSELHLQQLQLRRSARISSFKQIVGELL</sequence>
<dbReference type="AlphaFoldDB" id="A0A927C258"/>
<dbReference type="RefSeq" id="WP_190763735.1">
    <property type="nucleotide sequence ID" value="NZ_JACXLD010000003.1"/>
</dbReference>
<proteinExistence type="predicted"/>
<dbReference type="Gene3D" id="1.20.1600.10">
    <property type="entry name" value="Outer membrane efflux proteins (OEP)"/>
    <property type="match status" value="2"/>
</dbReference>
<protein>
    <submittedName>
        <fullName evidence="1">TolC family protein</fullName>
    </submittedName>
</protein>
<evidence type="ECO:0000313" key="2">
    <source>
        <dbReference type="Proteomes" id="UP000610558"/>
    </source>
</evidence>
<dbReference type="Proteomes" id="UP000610558">
    <property type="component" value="Unassembled WGS sequence"/>
</dbReference>
<evidence type="ECO:0000313" key="1">
    <source>
        <dbReference type="EMBL" id="MBD2858652.1"/>
    </source>
</evidence>
<dbReference type="EMBL" id="JACXLD010000003">
    <property type="protein sequence ID" value="MBD2858652.1"/>
    <property type="molecule type" value="Genomic_DNA"/>
</dbReference>
<dbReference type="GO" id="GO:0015562">
    <property type="term" value="F:efflux transmembrane transporter activity"/>
    <property type="evidence" value="ECO:0007669"/>
    <property type="project" value="InterPro"/>
</dbReference>
<dbReference type="SUPFAM" id="SSF56954">
    <property type="entry name" value="Outer membrane efflux proteins (OEP)"/>
    <property type="match status" value="1"/>
</dbReference>
<reference evidence="1" key="1">
    <citation type="submission" date="2020-09" db="EMBL/GenBank/DDBJ databases">
        <authorList>
            <person name="Yoon J.-W."/>
        </authorList>
    </citation>
    <scope>NUCLEOTIDE SEQUENCE</scope>
    <source>
        <strain evidence="1">KMU-158</strain>
    </source>
</reference>
<keyword evidence="2" id="KW-1185">Reference proteome</keyword>
<name>A0A927C258_9GAMM</name>
<accession>A0A927C258</accession>
<organism evidence="1 2">
    <name type="scientific">Spongiibacter pelagi</name>
    <dbReference type="NCBI Taxonomy" id="2760804"/>
    <lineage>
        <taxon>Bacteria</taxon>
        <taxon>Pseudomonadati</taxon>
        <taxon>Pseudomonadota</taxon>
        <taxon>Gammaproteobacteria</taxon>
        <taxon>Cellvibrionales</taxon>
        <taxon>Spongiibacteraceae</taxon>
        <taxon>Spongiibacter</taxon>
    </lineage>
</organism>
<gene>
    <name evidence="1" type="ORF">IB286_06475</name>
</gene>